<evidence type="ECO:0008006" key="3">
    <source>
        <dbReference type="Google" id="ProtNLM"/>
    </source>
</evidence>
<keyword evidence="2" id="KW-1185">Reference proteome</keyword>
<protein>
    <recommendedName>
        <fullName evidence="3">Endonuclease/exonuclease/phosphatase domain-containing protein</fullName>
    </recommendedName>
</protein>
<sequence>MSGSSLTLVRPTAPKEGDQLTFRFATDAPHPKNWVGVYDGTRVPGNGGSLVWKYVTTAEGEATLETQGLTDGPYTAYLLAKDGYAILARSAPFGFAARPVPPRPRFAVDTLTTSAVAAGEAAVVRLAGLWTAADGQQNGRGVTFRARAGDDWLSVGADGTVTAKAPRAGTHHPGVLTVEGRDGATGATSQLTVQVPVRRNPRGIVMKVATLDAWDAGRHVDGVLTKLLRLVLTQGLDVLALQDTGGTLGTSLAEALGWAVYEDPGGLALISRYPLADARPEDRDLPAIAATVRAPGVRPVRVWNARLDEGDYGPLGIRRGRTPAQAEAAEWASLRYRQAQNLVTAMAPDLGASRDVPVLLAAALSSPSHLDWTVRTAGSHGTTGPVRWPVTQLLDQARLVDVFRAAHRDPVREPGNTWSPVDPAQPQDRIDALYTAGPLSADEAHILVTGWPKPIPDTAANGWPSDHAAAVATFGVRA</sequence>
<dbReference type="RefSeq" id="WP_078981409.1">
    <property type="nucleotide sequence ID" value="NZ_MWQN01000003.1"/>
</dbReference>
<dbReference type="Gene3D" id="3.60.10.10">
    <property type="entry name" value="Endonuclease/exonuclease/phosphatase"/>
    <property type="match status" value="1"/>
</dbReference>
<gene>
    <name evidence="1" type="ORF">B4N89_39815</name>
</gene>
<dbReference type="SUPFAM" id="SSF56219">
    <property type="entry name" value="DNase I-like"/>
    <property type="match status" value="1"/>
</dbReference>
<name>A0A1T3NN69_9ACTN</name>
<evidence type="ECO:0000313" key="2">
    <source>
        <dbReference type="Proteomes" id="UP000190037"/>
    </source>
</evidence>
<accession>A0A1T3NN69</accession>
<dbReference type="PANTHER" id="PTHR41349">
    <property type="match status" value="1"/>
</dbReference>
<organism evidence="1 2">
    <name type="scientific">Embleya scabrispora</name>
    <dbReference type="NCBI Taxonomy" id="159449"/>
    <lineage>
        <taxon>Bacteria</taxon>
        <taxon>Bacillati</taxon>
        <taxon>Actinomycetota</taxon>
        <taxon>Actinomycetes</taxon>
        <taxon>Kitasatosporales</taxon>
        <taxon>Streptomycetaceae</taxon>
        <taxon>Embleya</taxon>
    </lineage>
</organism>
<dbReference type="AlphaFoldDB" id="A0A1T3NN69"/>
<reference evidence="1 2" key="1">
    <citation type="submission" date="2017-03" db="EMBL/GenBank/DDBJ databases">
        <title>Draft genome sequence of Streptomyces scabrisporus NF3, endophyte isolated from Amphipterygium adstringens.</title>
        <authorList>
            <person name="Vazquez M."/>
            <person name="Ceapa C.D."/>
            <person name="Rodriguez Luna D."/>
            <person name="Sanchez Esquivel S."/>
        </authorList>
    </citation>
    <scope>NUCLEOTIDE SEQUENCE [LARGE SCALE GENOMIC DNA]</scope>
    <source>
        <strain evidence="1 2">NF3</strain>
    </source>
</reference>
<dbReference type="OrthoDB" id="3414047at2"/>
<evidence type="ECO:0000313" key="1">
    <source>
        <dbReference type="EMBL" id="OPC78317.1"/>
    </source>
</evidence>
<dbReference type="EMBL" id="MWQN01000003">
    <property type="protein sequence ID" value="OPC78317.1"/>
    <property type="molecule type" value="Genomic_DNA"/>
</dbReference>
<dbReference type="InterPro" id="IPR036691">
    <property type="entry name" value="Endo/exonu/phosph_ase_sf"/>
</dbReference>
<proteinExistence type="predicted"/>
<dbReference type="Proteomes" id="UP000190037">
    <property type="component" value="Unassembled WGS sequence"/>
</dbReference>
<dbReference type="STRING" id="159449.B4N89_39815"/>
<dbReference type="PANTHER" id="PTHR41349:SF1">
    <property type="entry name" value="PROTEIN CBG08683"/>
    <property type="match status" value="1"/>
</dbReference>
<comment type="caution">
    <text evidence="1">The sequence shown here is derived from an EMBL/GenBank/DDBJ whole genome shotgun (WGS) entry which is preliminary data.</text>
</comment>